<evidence type="ECO:0000313" key="2">
    <source>
        <dbReference type="EMBL" id="GBR77382.1"/>
    </source>
</evidence>
<reference evidence="2 3" key="1">
    <citation type="journal article" date="2019" name="ISME J.">
        <title>Genome analyses of uncultured TG2/ZB3 bacteria in 'Margulisbacteria' specifically attached to ectosymbiotic spirochetes of protists in the termite gut.</title>
        <authorList>
            <person name="Utami Y.D."/>
            <person name="Kuwahara H."/>
            <person name="Igai K."/>
            <person name="Murakami T."/>
            <person name="Sugaya K."/>
            <person name="Morikawa T."/>
            <person name="Nagura Y."/>
            <person name="Yuki M."/>
            <person name="Deevong P."/>
            <person name="Inoue T."/>
            <person name="Kihara K."/>
            <person name="Lo N."/>
            <person name="Yamada A."/>
            <person name="Ohkuma M."/>
            <person name="Hongoh Y."/>
        </authorList>
    </citation>
    <scope>NUCLEOTIDE SEQUENCE [LARGE SCALE GENOMIC DNA]</scope>
    <source>
        <strain evidence="2">RsDinE6-01</strain>
    </source>
</reference>
<dbReference type="Proteomes" id="UP000282196">
    <property type="component" value="Unassembled WGS sequence"/>
</dbReference>
<accession>A0A388TJZ4</accession>
<name>A0A388TJZ4_9BACT</name>
<dbReference type="EMBL" id="BGZP01000001">
    <property type="protein sequence ID" value="GBR77382.1"/>
    <property type="molecule type" value="Genomic_DNA"/>
</dbReference>
<sequence length="160" mass="17971">MRRLGVILLFCLMLTACNDNTPVAEGEPMPLTEIRNNLSNRSFLVLTKKSEYTLAFLELLYQRSKNYYSVTVDDLSNILEYNFASYNGVLIIETLQKGSAPVLDGYLQEYSGANNIVLHALDGEYLSTYPVSVITANSTVLDSEVLYSTAGQVFYKLREK</sequence>
<keyword evidence="3" id="KW-1185">Reference proteome</keyword>
<proteinExistence type="predicted"/>
<comment type="caution">
    <text evidence="2">The sequence shown here is derived from an EMBL/GenBank/DDBJ whole genome shotgun (WGS) entry which is preliminary data.</text>
</comment>
<evidence type="ECO:0000313" key="3">
    <source>
        <dbReference type="Proteomes" id="UP000282196"/>
    </source>
</evidence>
<keyword evidence="1" id="KW-0732">Signal</keyword>
<gene>
    <name evidence="2" type="ORF">RDn1_041</name>
</gene>
<dbReference type="PROSITE" id="PS51257">
    <property type="entry name" value="PROKAR_LIPOPROTEIN"/>
    <property type="match status" value="1"/>
</dbReference>
<dbReference type="AlphaFoldDB" id="A0A388TJZ4"/>
<feature type="chain" id="PRO_5017405091" evidence="1">
    <location>
        <begin position="19"/>
        <end position="160"/>
    </location>
</feature>
<organism evidence="2 3">
    <name type="scientific">Candidatus Termititenax dinenymphae</name>
    <dbReference type="NCBI Taxonomy" id="2218523"/>
    <lineage>
        <taxon>Bacteria</taxon>
        <taxon>Bacillati</taxon>
        <taxon>Candidatus Margulisiibacteriota</taxon>
        <taxon>Candidatus Termititenacia</taxon>
        <taxon>Candidatus Termititenacales</taxon>
        <taxon>Candidatus Termititenacaceae</taxon>
        <taxon>Candidatus Termititenax</taxon>
    </lineage>
</organism>
<protein>
    <submittedName>
        <fullName evidence="2">Uncharacterized protein</fullName>
    </submittedName>
</protein>
<evidence type="ECO:0000256" key="1">
    <source>
        <dbReference type="SAM" id="SignalP"/>
    </source>
</evidence>
<feature type="signal peptide" evidence="1">
    <location>
        <begin position="1"/>
        <end position="18"/>
    </location>
</feature>